<evidence type="ECO:0008006" key="5">
    <source>
        <dbReference type="Google" id="ProtNLM"/>
    </source>
</evidence>
<evidence type="ECO:0000256" key="1">
    <source>
        <dbReference type="SAM" id="MobiDB-lite"/>
    </source>
</evidence>
<feature type="signal peptide" evidence="2">
    <location>
        <begin position="1"/>
        <end position="21"/>
    </location>
</feature>
<keyword evidence="4" id="KW-1185">Reference proteome</keyword>
<feature type="region of interest" description="Disordered" evidence="1">
    <location>
        <begin position="32"/>
        <end position="67"/>
    </location>
</feature>
<feature type="chain" id="PRO_5045885288" description="Lipoprotein" evidence="2">
    <location>
        <begin position="22"/>
        <end position="67"/>
    </location>
</feature>
<comment type="caution">
    <text evidence="3">The sequence shown here is derived from an EMBL/GenBank/DDBJ whole genome shotgun (WGS) entry which is preliminary data.</text>
</comment>
<organism evidence="3 4">
    <name type="scientific">Hohaiivirga grylli</name>
    <dbReference type="NCBI Taxonomy" id="3133970"/>
    <lineage>
        <taxon>Bacteria</taxon>
        <taxon>Pseudomonadati</taxon>
        <taxon>Pseudomonadota</taxon>
        <taxon>Alphaproteobacteria</taxon>
        <taxon>Hyphomicrobiales</taxon>
        <taxon>Methylobacteriaceae</taxon>
        <taxon>Hohaiivirga</taxon>
    </lineage>
</organism>
<evidence type="ECO:0000313" key="3">
    <source>
        <dbReference type="EMBL" id="MEN3930296.1"/>
    </source>
</evidence>
<dbReference type="RefSeq" id="WP_346336256.1">
    <property type="nucleotide sequence ID" value="NZ_JBBYXI010000001.1"/>
</dbReference>
<accession>A0ABV0BJ44</accession>
<name>A0ABV0BJ44_9HYPH</name>
<keyword evidence="2" id="KW-0732">Signal</keyword>
<dbReference type="EMBL" id="JBBYXI010000001">
    <property type="protein sequence ID" value="MEN3930296.1"/>
    <property type="molecule type" value="Genomic_DNA"/>
</dbReference>
<dbReference type="PROSITE" id="PS51257">
    <property type="entry name" value="PROKAR_LIPOPROTEIN"/>
    <property type="match status" value="1"/>
</dbReference>
<sequence length="67" mass="6918">MTWTIRLTAVLALATMLSGCAQIGSALNRKDPVNTLNPTIPVGGSTSSKSNPLLIPPGYPQAAQPSK</sequence>
<evidence type="ECO:0000256" key="2">
    <source>
        <dbReference type="SAM" id="SignalP"/>
    </source>
</evidence>
<gene>
    <name evidence="3" type="ORF">WJT86_04365</name>
</gene>
<reference evidence="3 4" key="1">
    <citation type="submission" date="2024-04" db="EMBL/GenBank/DDBJ databases">
        <title>A novel species isolated from cricket.</title>
        <authorList>
            <person name="Wang H.-C."/>
        </authorList>
    </citation>
    <scope>NUCLEOTIDE SEQUENCE [LARGE SCALE GENOMIC DNA]</scope>
    <source>
        <strain evidence="3 4">WL0021</strain>
    </source>
</reference>
<protein>
    <recommendedName>
        <fullName evidence="5">Lipoprotein</fullName>
    </recommendedName>
</protein>
<feature type="compositionally biased region" description="Polar residues" evidence="1">
    <location>
        <begin position="34"/>
        <end position="51"/>
    </location>
</feature>
<proteinExistence type="predicted"/>
<evidence type="ECO:0000313" key="4">
    <source>
        <dbReference type="Proteomes" id="UP001418637"/>
    </source>
</evidence>
<dbReference type="Proteomes" id="UP001418637">
    <property type="component" value="Unassembled WGS sequence"/>
</dbReference>